<dbReference type="RefSeq" id="XP_059320217.1">
    <property type="nucleotide sequence ID" value="XM_059464234.1"/>
</dbReference>
<reference evidence="3" key="2">
    <citation type="journal article" date="2018" name="Nat. Commun.">
        <title>Extreme sensitivity to ultraviolet light in the fungal pathogen causing white-nose syndrome of bats.</title>
        <authorList>
            <person name="Palmer J.M."/>
            <person name="Drees K.P."/>
            <person name="Foster J.T."/>
            <person name="Lindner D.L."/>
        </authorList>
    </citation>
    <scope>NUCLEOTIDE SEQUENCE [LARGE SCALE GENOMIC DNA]</scope>
    <source>
        <strain evidence="3">UAMH 10579</strain>
    </source>
</reference>
<feature type="compositionally biased region" description="Polar residues" evidence="1">
    <location>
        <begin position="93"/>
        <end position="102"/>
    </location>
</feature>
<evidence type="ECO:0000313" key="3">
    <source>
        <dbReference type="Proteomes" id="UP000091956"/>
    </source>
</evidence>
<name>A0A2P6FGW8_9PEZI</name>
<evidence type="ECO:0000313" key="2">
    <source>
        <dbReference type="EMBL" id="PQM43887.1"/>
    </source>
</evidence>
<organism evidence="2 3">
    <name type="scientific">Pseudogymnoascus verrucosus</name>
    <dbReference type="NCBI Taxonomy" id="342668"/>
    <lineage>
        <taxon>Eukaryota</taxon>
        <taxon>Fungi</taxon>
        <taxon>Dikarya</taxon>
        <taxon>Ascomycota</taxon>
        <taxon>Pezizomycotina</taxon>
        <taxon>Leotiomycetes</taxon>
        <taxon>Thelebolales</taxon>
        <taxon>Thelebolaceae</taxon>
        <taxon>Pseudogymnoascus</taxon>
    </lineage>
</organism>
<accession>A0A2P6FGW8</accession>
<gene>
    <name evidence="2" type="ORF">VE01_10783</name>
</gene>
<sequence length="114" mass="12566">MCLGMAEFVGTTDSQSKVELFCIICQRTMAKSAPPYITSKRQTSHNPTNANLHIAYIPPFVTEEDDITVATCNYHPKPTNPSDLCLSFPPNLPQTSRQTAANGTADEIFPSMMR</sequence>
<evidence type="ECO:0000256" key="1">
    <source>
        <dbReference type="SAM" id="MobiDB-lite"/>
    </source>
</evidence>
<dbReference type="AlphaFoldDB" id="A0A2P6FGW8"/>
<protein>
    <submittedName>
        <fullName evidence="2">Uncharacterized protein</fullName>
    </submittedName>
</protein>
<feature type="region of interest" description="Disordered" evidence="1">
    <location>
        <begin position="91"/>
        <end position="114"/>
    </location>
</feature>
<dbReference type="GeneID" id="84234332"/>
<dbReference type="Proteomes" id="UP000091956">
    <property type="component" value="Unassembled WGS sequence"/>
</dbReference>
<proteinExistence type="predicted"/>
<dbReference type="EMBL" id="KV460227">
    <property type="protein sequence ID" value="PQM43887.1"/>
    <property type="molecule type" value="Genomic_DNA"/>
</dbReference>
<keyword evidence="3" id="KW-1185">Reference proteome</keyword>
<reference evidence="2 3" key="1">
    <citation type="submission" date="2016-03" db="EMBL/GenBank/DDBJ databases">
        <title>Comparative genomics of Pseudogymnoascus destructans, the fungus causing white-nose syndrome of bats.</title>
        <authorList>
            <person name="Palmer J.M."/>
            <person name="Drees K.P."/>
            <person name="Foster J.T."/>
            <person name="Lindner D.L."/>
        </authorList>
    </citation>
    <scope>NUCLEOTIDE SEQUENCE [LARGE SCALE GENOMIC DNA]</scope>
    <source>
        <strain evidence="2 3">UAMH 10579</strain>
    </source>
</reference>